<dbReference type="RefSeq" id="XP_040762298.1">
    <property type="nucleotide sequence ID" value="XM_040909351.1"/>
</dbReference>
<reference evidence="1 2" key="1">
    <citation type="journal article" date="2016" name="Mol. Biol. Evol.">
        <title>Comparative Genomics of Early-Diverging Mushroom-Forming Fungi Provides Insights into the Origins of Lignocellulose Decay Capabilities.</title>
        <authorList>
            <person name="Nagy L.G."/>
            <person name="Riley R."/>
            <person name="Tritt A."/>
            <person name="Adam C."/>
            <person name="Daum C."/>
            <person name="Floudas D."/>
            <person name="Sun H."/>
            <person name="Yadav J.S."/>
            <person name="Pangilinan J."/>
            <person name="Larsson K.H."/>
            <person name="Matsuura K."/>
            <person name="Barry K."/>
            <person name="Labutti K."/>
            <person name="Kuo R."/>
            <person name="Ohm R.A."/>
            <person name="Bhattacharya S.S."/>
            <person name="Shirouzu T."/>
            <person name="Yoshinaga Y."/>
            <person name="Martin F.M."/>
            <person name="Grigoriev I.V."/>
            <person name="Hibbett D.S."/>
        </authorList>
    </citation>
    <scope>NUCLEOTIDE SEQUENCE [LARGE SCALE GENOMIC DNA]</scope>
    <source>
        <strain evidence="1 2">93-53</strain>
    </source>
</reference>
<proteinExistence type="predicted"/>
<evidence type="ECO:0000313" key="1">
    <source>
        <dbReference type="EMBL" id="KZT04558.1"/>
    </source>
</evidence>
<dbReference type="GeneID" id="63826380"/>
<dbReference type="EMBL" id="KV427636">
    <property type="protein sequence ID" value="KZT04558.1"/>
    <property type="molecule type" value="Genomic_DNA"/>
</dbReference>
<sequence length="95" mass="10937">MAYATEKDMTYGVSGVSDNCDGLYNRKLDRVHSYMTSGMSSQLLRGRRILGGVTPRRVHCWRVNRRQDFLEQQYSLWLAAHGNSATARRRAWVCP</sequence>
<name>A0A165DCF5_9APHY</name>
<dbReference type="Proteomes" id="UP000076871">
    <property type="component" value="Unassembled WGS sequence"/>
</dbReference>
<keyword evidence="2" id="KW-1185">Reference proteome</keyword>
<accession>A0A165DCF5</accession>
<dbReference type="AlphaFoldDB" id="A0A165DCF5"/>
<dbReference type="InParanoid" id="A0A165DCF5"/>
<gene>
    <name evidence="1" type="ORF">LAESUDRAFT_728060</name>
</gene>
<protein>
    <submittedName>
        <fullName evidence="1">Uncharacterized protein</fullName>
    </submittedName>
</protein>
<organism evidence="1 2">
    <name type="scientific">Laetiporus sulphureus 93-53</name>
    <dbReference type="NCBI Taxonomy" id="1314785"/>
    <lineage>
        <taxon>Eukaryota</taxon>
        <taxon>Fungi</taxon>
        <taxon>Dikarya</taxon>
        <taxon>Basidiomycota</taxon>
        <taxon>Agaricomycotina</taxon>
        <taxon>Agaricomycetes</taxon>
        <taxon>Polyporales</taxon>
        <taxon>Laetiporus</taxon>
    </lineage>
</organism>
<evidence type="ECO:0000313" key="2">
    <source>
        <dbReference type="Proteomes" id="UP000076871"/>
    </source>
</evidence>